<feature type="compositionally biased region" description="Low complexity" evidence="16">
    <location>
        <begin position="304"/>
        <end position="327"/>
    </location>
</feature>
<comment type="cofactor">
    <cofactor evidence="1">
        <name>Cu(2+)</name>
        <dbReference type="ChEBI" id="CHEBI:29036"/>
    </cofactor>
</comment>
<evidence type="ECO:0000256" key="3">
    <source>
        <dbReference type="ARBA" id="ARBA00022525"/>
    </source>
</evidence>
<reference evidence="19" key="1">
    <citation type="journal article" date="2019" name="Beilstein J. Org. Chem.">
        <title>Nanangenines: drimane sesquiterpenoids as the dominant metabolite cohort of a novel Australian fungus, Aspergillus nanangensis.</title>
        <authorList>
            <person name="Lacey H.J."/>
            <person name="Gilchrist C.L.M."/>
            <person name="Crombie A."/>
            <person name="Kalaitzis J.A."/>
            <person name="Vuong D."/>
            <person name="Rutledge P.J."/>
            <person name="Turner P."/>
            <person name="Pitt J.I."/>
            <person name="Lacey E."/>
            <person name="Chooi Y.H."/>
            <person name="Piggott A.M."/>
        </authorList>
    </citation>
    <scope>NUCLEOTIDE SEQUENCE</scope>
    <source>
        <strain evidence="19">MST-FP2251</strain>
    </source>
</reference>
<evidence type="ECO:0000256" key="8">
    <source>
        <dbReference type="ARBA" id="ARBA00023008"/>
    </source>
</evidence>
<evidence type="ECO:0000256" key="15">
    <source>
        <dbReference type="RuleBase" id="RU368122"/>
    </source>
</evidence>
<keyword evidence="6 15" id="KW-0136">Cellulose degradation</keyword>
<dbReference type="EMBL" id="VCAU01000129">
    <property type="protein sequence ID" value="KAF9884239.1"/>
    <property type="molecule type" value="Genomic_DNA"/>
</dbReference>
<evidence type="ECO:0000256" key="4">
    <source>
        <dbReference type="ARBA" id="ARBA00022723"/>
    </source>
</evidence>
<feature type="chain" id="PRO_5041935026" description="AA9 family lytic polysaccharide monooxygenase" evidence="17">
    <location>
        <begin position="22"/>
        <end position="371"/>
    </location>
</feature>
<dbReference type="SMART" id="SM00236">
    <property type="entry name" value="fCBD"/>
    <property type="match status" value="1"/>
</dbReference>
<evidence type="ECO:0000256" key="14">
    <source>
        <dbReference type="ARBA" id="ARBA00045077"/>
    </source>
</evidence>
<evidence type="ECO:0000259" key="18">
    <source>
        <dbReference type="PROSITE" id="PS51164"/>
    </source>
</evidence>
<comment type="similarity">
    <text evidence="13">Belongs to the polysaccharide monooxygenase AA9 family.</text>
</comment>
<evidence type="ECO:0000256" key="5">
    <source>
        <dbReference type="ARBA" id="ARBA00022729"/>
    </source>
</evidence>
<dbReference type="GO" id="GO:0008810">
    <property type="term" value="F:cellulase activity"/>
    <property type="evidence" value="ECO:0007669"/>
    <property type="project" value="UniProtKB-UniRule"/>
</dbReference>
<evidence type="ECO:0000256" key="9">
    <source>
        <dbReference type="ARBA" id="ARBA00023033"/>
    </source>
</evidence>
<keyword evidence="4" id="KW-0479">Metal-binding</keyword>
<dbReference type="PROSITE" id="PS51164">
    <property type="entry name" value="CBM1_2"/>
    <property type="match status" value="1"/>
</dbReference>
<comment type="function">
    <text evidence="15">Lytic polysaccharide monooxygenase (LMPO) that depolymerizes crystalline and amorphous polysaccharides via the oxidation of scissile alpha- or beta-(1-4)-glycosidic bonds, yielding C1 and/or C4 oxidation products. Catalysis by LPMOs requires the reduction of the active-site copper from Cu(II) to Cu(I) by a reducing agent and H(2)O(2) or O(2) as a cosubstrate.</text>
</comment>
<evidence type="ECO:0000256" key="13">
    <source>
        <dbReference type="ARBA" id="ARBA00044502"/>
    </source>
</evidence>
<keyword evidence="5 17" id="KW-0732">Signal</keyword>
<accession>A0AAD4CD30</accession>
<dbReference type="Pfam" id="PF03443">
    <property type="entry name" value="AA9"/>
    <property type="match status" value="1"/>
</dbReference>
<name>A0AAD4CD30_ASPNN</name>
<evidence type="ECO:0000256" key="10">
    <source>
        <dbReference type="ARBA" id="ARBA00023157"/>
    </source>
</evidence>
<evidence type="ECO:0000256" key="6">
    <source>
        <dbReference type="ARBA" id="ARBA00023001"/>
    </source>
</evidence>
<keyword evidence="7" id="KW-0560">Oxidoreductase</keyword>
<dbReference type="Gene3D" id="2.70.50.70">
    <property type="match status" value="1"/>
</dbReference>
<evidence type="ECO:0000256" key="2">
    <source>
        <dbReference type="ARBA" id="ARBA00004613"/>
    </source>
</evidence>
<evidence type="ECO:0000256" key="12">
    <source>
        <dbReference type="ARBA" id="ARBA00023326"/>
    </source>
</evidence>
<dbReference type="GO" id="GO:0030248">
    <property type="term" value="F:cellulose binding"/>
    <property type="evidence" value="ECO:0007669"/>
    <property type="project" value="UniProtKB-UniRule"/>
</dbReference>
<dbReference type="Pfam" id="PF00734">
    <property type="entry name" value="CBM_1"/>
    <property type="match status" value="1"/>
</dbReference>
<comment type="caution">
    <text evidence="19">The sequence shown here is derived from an EMBL/GenBank/DDBJ whole genome shotgun (WGS) entry which is preliminary data.</text>
</comment>
<evidence type="ECO:0000256" key="7">
    <source>
        <dbReference type="ARBA" id="ARBA00023002"/>
    </source>
</evidence>
<comment type="domain">
    <text evidence="15">Has a modular structure: an endo-beta-1,4-glucanase catalytic module at the N-terminus, a linker rich in serines and threonines, and a C-terminal carbohydrate-binding module (CBM).</text>
</comment>
<dbReference type="InterPro" id="IPR000254">
    <property type="entry name" value="CBD"/>
</dbReference>
<dbReference type="EC" id="1.14.99.56" evidence="15"/>
<dbReference type="GO" id="GO:0004497">
    <property type="term" value="F:monooxygenase activity"/>
    <property type="evidence" value="ECO:0007669"/>
    <property type="project" value="UniProtKB-KW"/>
</dbReference>
<gene>
    <name evidence="19" type="ORF">FE257_001971</name>
</gene>
<comment type="subcellular location">
    <subcellularLocation>
        <location evidence="2 15">Secreted</location>
    </subcellularLocation>
</comment>
<dbReference type="InterPro" id="IPR049892">
    <property type="entry name" value="AA9"/>
</dbReference>
<dbReference type="PANTHER" id="PTHR33353:SF36">
    <property type="entry name" value="ENDO-BETA-1,4-GLUCANASE D"/>
    <property type="match status" value="1"/>
</dbReference>
<keyword evidence="3 15" id="KW-0964">Secreted</keyword>
<proteinExistence type="inferred from homology"/>
<organism evidence="19 20">
    <name type="scientific">Aspergillus nanangensis</name>
    <dbReference type="NCBI Taxonomy" id="2582783"/>
    <lineage>
        <taxon>Eukaryota</taxon>
        <taxon>Fungi</taxon>
        <taxon>Dikarya</taxon>
        <taxon>Ascomycota</taxon>
        <taxon>Pezizomycotina</taxon>
        <taxon>Eurotiomycetes</taxon>
        <taxon>Eurotiomycetidae</taxon>
        <taxon>Eurotiales</taxon>
        <taxon>Aspergillaceae</taxon>
        <taxon>Aspergillus</taxon>
        <taxon>Aspergillus subgen. Circumdati</taxon>
    </lineage>
</organism>
<keyword evidence="10 15" id="KW-1015">Disulfide bond</keyword>
<evidence type="ECO:0000256" key="16">
    <source>
        <dbReference type="SAM" id="MobiDB-lite"/>
    </source>
</evidence>
<feature type="domain" description="CBM1" evidence="18">
    <location>
        <begin position="331"/>
        <end position="367"/>
    </location>
</feature>
<dbReference type="SUPFAM" id="SSF57180">
    <property type="entry name" value="Cellulose-binding domain"/>
    <property type="match status" value="1"/>
</dbReference>
<dbReference type="InterPro" id="IPR005103">
    <property type="entry name" value="AA9_LPMO"/>
</dbReference>
<evidence type="ECO:0000256" key="1">
    <source>
        <dbReference type="ARBA" id="ARBA00001973"/>
    </source>
</evidence>
<evidence type="ECO:0000256" key="11">
    <source>
        <dbReference type="ARBA" id="ARBA00023277"/>
    </source>
</evidence>
<keyword evidence="11 15" id="KW-0119">Carbohydrate metabolism</keyword>
<keyword evidence="9" id="KW-0503">Monooxygenase</keyword>
<keyword evidence="8" id="KW-0186">Copper</keyword>
<keyword evidence="20" id="KW-1185">Reference proteome</keyword>
<dbReference type="AlphaFoldDB" id="A0AAD4CD30"/>
<dbReference type="InterPro" id="IPR035971">
    <property type="entry name" value="CBD_sf"/>
</dbReference>
<sequence length="371" mass="38635">MYQIQSTSLMVALLAATKVIAHGHVTNVVVNGAYYEGFDIGSFPYMEDPPKVAAWTTPNTGNGFIAPDQFGSPDIICHQNATNAQAHIPIKAGDRVSIQWSEWPESHHGPVIDYLARCEEDCATVDKTSLEFFKIDGVGLVDDADVPGLWGDDQLIKNNNSWIVEIPQSIAPGNYVLRHELIALHGAQAEGGAQSYPQCFNLQVTSSGTDQPAGVVGTELYTPDAPGILANIYSAISSYPVPGPTMYSGAVSITQASSAVTSTATAVAGSASANNAAAAVVTSRVSTIPVQIPSTFQTRSRTMTPSVTPTPSSSGVASSSATPSASAGPGGQQKLYGQCGGQGWVGPSHCGQGASCHIHNAYYHQCVPGRG</sequence>
<reference evidence="19" key="2">
    <citation type="submission" date="2020-02" db="EMBL/GenBank/DDBJ databases">
        <authorList>
            <person name="Gilchrist C.L.M."/>
            <person name="Chooi Y.-H."/>
        </authorList>
    </citation>
    <scope>NUCLEOTIDE SEQUENCE</scope>
    <source>
        <strain evidence="19">MST-FP2251</strain>
    </source>
</reference>
<dbReference type="CDD" id="cd21175">
    <property type="entry name" value="LPMO_AA9"/>
    <property type="match status" value="1"/>
</dbReference>
<dbReference type="GO" id="GO:0005576">
    <property type="term" value="C:extracellular region"/>
    <property type="evidence" value="ECO:0007669"/>
    <property type="project" value="UniProtKB-SubCell"/>
</dbReference>
<dbReference type="Proteomes" id="UP001194746">
    <property type="component" value="Unassembled WGS sequence"/>
</dbReference>
<comment type="catalytic activity">
    <reaction evidence="14 15">
        <text>[(1-&gt;4)-beta-D-glucosyl]n+m + reduced acceptor + O2 = 4-dehydro-beta-D-glucosyl-[(1-&gt;4)-beta-D-glucosyl]n-1 + [(1-&gt;4)-beta-D-glucosyl]m + acceptor + H2O.</text>
        <dbReference type="EC" id="1.14.99.56"/>
    </reaction>
</comment>
<feature type="signal peptide" evidence="17">
    <location>
        <begin position="1"/>
        <end position="21"/>
    </location>
</feature>
<feature type="region of interest" description="Disordered" evidence="16">
    <location>
        <begin position="296"/>
        <end position="332"/>
    </location>
</feature>
<dbReference type="PANTHER" id="PTHR33353">
    <property type="entry name" value="PUTATIVE (AFU_ORTHOLOGUE AFUA_1G12560)-RELATED"/>
    <property type="match status" value="1"/>
</dbReference>
<dbReference type="PROSITE" id="PS00562">
    <property type="entry name" value="CBM1_1"/>
    <property type="match status" value="1"/>
</dbReference>
<keyword evidence="12 15" id="KW-0624">Polysaccharide degradation</keyword>
<dbReference type="GO" id="GO:0046872">
    <property type="term" value="F:metal ion binding"/>
    <property type="evidence" value="ECO:0007669"/>
    <property type="project" value="UniProtKB-KW"/>
</dbReference>
<evidence type="ECO:0000313" key="19">
    <source>
        <dbReference type="EMBL" id="KAF9884239.1"/>
    </source>
</evidence>
<evidence type="ECO:0000313" key="20">
    <source>
        <dbReference type="Proteomes" id="UP001194746"/>
    </source>
</evidence>
<dbReference type="GO" id="GO:0030245">
    <property type="term" value="P:cellulose catabolic process"/>
    <property type="evidence" value="ECO:0007669"/>
    <property type="project" value="UniProtKB-UniRule"/>
</dbReference>
<evidence type="ECO:0000256" key="17">
    <source>
        <dbReference type="SAM" id="SignalP"/>
    </source>
</evidence>
<protein>
    <recommendedName>
        <fullName evidence="15">AA9 family lytic polysaccharide monooxygenase</fullName>
        <ecNumber evidence="15">1.14.99.56</ecNumber>
    </recommendedName>
    <alternativeName>
        <fullName evidence="15">Endo-beta-1,4-glucanase</fullName>
    </alternativeName>
    <alternativeName>
        <fullName evidence="15">Glycosyl hydrolase 61 family protein</fullName>
    </alternativeName>
</protein>